<feature type="domain" description="CSD" evidence="1">
    <location>
        <begin position="277"/>
        <end position="339"/>
    </location>
</feature>
<dbReference type="InterPro" id="IPR047140">
    <property type="entry name" value="LabA"/>
</dbReference>
<dbReference type="PROSITE" id="PS51857">
    <property type="entry name" value="CSD_2"/>
    <property type="match status" value="1"/>
</dbReference>
<dbReference type="Gene3D" id="2.40.50.140">
    <property type="entry name" value="Nucleic acid-binding proteins"/>
    <property type="match status" value="1"/>
</dbReference>
<protein>
    <submittedName>
        <fullName evidence="2">Cold-shock protein</fullName>
    </submittedName>
</protein>
<dbReference type="GO" id="GO:0003676">
    <property type="term" value="F:nucleic acid binding"/>
    <property type="evidence" value="ECO:0007669"/>
    <property type="project" value="InterPro"/>
</dbReference>
<dbReference type="InterPro" id="IPR012340">
    <property type="entry name" value="NA-bd_OB-fold"/>
</dbReference>
<gene>
    <name evidence="2" type="ORF">SD10_19290</name>
</gene>
<dbReference type="SUPFAM" id="SSF50249">
    <property type="entry name" value="Nucleic acid-binding proteins"/>
    <property type="match status" value="1"/>
</dbReference>
<proteinExistence type="predicted"/>
<evidence type="ECO:0000259" key="1">
    <source>
        <dbReference type="PROSITE" id="PS51857"/>
    </source>
</evidence>
<dbReference type="InterPro" id="IPR002059">
    <property type="entry name" value="CSP_DNA-bd"/>
</dbReference>
<dbReference type="KEGG" id="srd:SD10_19290"/>
<dbReference type="STRING" id="1379870.SD10_19290"/>
<evidence type="ECO:0000313" key="2">
    <source>
        <dbReference type="EMBL" id="AKD56726.1"/>
    </source>
</evidence>
<dbReference type="Pfam" id="PF00313">
    <property type="entry name" value="CSD"/>
    <property type="match status" value="1"/>
</dbReference>
<dbReference type="HOGENOM" id="CLU_055976_0_0_10"/>
<sequence>MPAEASRLTRIGVFYDGNYFLHVSNYYNYSHERRSRISISGLHAFIRRQVAEEEGVNERLCQIVDAHYFRGRLNAHEANQRGNQLFYDRLFDDILMSEGVVTHYLPVKTYQGYRQEKGIDVWLALEAFELAQYKKFDVVVLITSDGDYVPLIRKLNTLGSRIMVLSWDFEFLNEQGEKQVTRTSQDLLEEVSYPVAMHGLIDDRSRRNDMIIQNLFVKQQARPTFSAVSGSGNGSSFNNGNSFGELSAGDAYEEAYPSSDEPNYNLADTIDDDPEGRKISTIRSLKTGYGFVNYPPNNLFFHYTSLIDTDFNELQVDDEVEFTVGRNAEGKDIAVDVRLLPV</sequence>
<dbReference type="EMBL" id="CP010429">
    <property type="protein sequence ID" value="AKD56726.1"/>
    <property type="molecule type" value="Genomic_DNA"/>
</dbReference>
<dbReference type="Gene3D" id="3.40.50.1010">
    <property type="entry name" value="5'-nuclease"/>
    <property type="match status" value="1"/>
</dbReference>
<keyword evidence="3" id="KW-1185">Reference proteome</keyword>
<dbReference type="PANTHER" id="PTHR35458:SF8">
    <property type="entry name" value="SLR0650 PROTEIN"/>
    <property type="match status" value="1"/>
</dbReference>
<dbReference type="PATRIC" id="fig|1379870.5.peg.4162"/>
<dbReference type="OrthoDB" id="1466775at2"/>
<dbReference type="GO" id="GO:0004540">
    <property type="term" value="F:RNA nuclease activity"/>
    <property type="evidence" value="ECO:0007669"/>
    <property type="project" value="InterPro"/>
</dbReference>
<organism evidence="2 3">
    <name type="scientific">Spirosoma radiotolerans</name>
    <dbReference type="NCBI Taxonomy" id="1379870"/>
    <lineage>
        <taxon>Bacteria</taxon>
        <taxon>Pseudomonadati</taxon>
        <taxon>Bacteroidota</taxon>
        <taxon>Cytophagia</taxon>
        <taxon>Cytophagales</taxon>
        <taxon>Cytophagaceae</taxon>
        <taxon>Spirosoma</taxon>
    </lineage>
</organism>
<evidence type="ECO:0000313" key="3">
    <source>
        <dbReference type="Proteomes" id="UP000033054"/>
    </source>
</evidence>
<dbReference type="AlphaFoldDB" id="A0A0E3V904"/>
<dbReference type="Proteomes" id="UP000033054">
    <property type="component" value="Chromosome"/>
</dbReference>
<reference evidence="2 3" key="1">
    <citation type="journal article" date="2014" name="Curr. Microbiol.">
        <title>Spirosoma radiotolerans sp. nov., a gamma-radiation-resistant bacterium isolated from gamma ray-irradiated soil.</title>
        <authorList>
            <person name="Lee J.J."/>
            <person name="Srinivasan S."/>
            <person name="Lim S."/>
            <person name="Joe M."/>
            <person name="Im S."/>
            <person name="Bae S.I."/>
            <person name="Park K.R."/>
            <person name="Han J.H."/>
            <person name="Park S.H."/>
            <person name="Joo B.M."/>
            <person name="Park S.J."/>
            <person name="Kim M.K."/>
        </authorList>
    </citation>
    <scope>NUCLEOTIDE SEQUENCE [LARGE SCALE GENOMIC DNA]</scope>
    <source>
        <strain evidence="2 3">DG5A</strain>
    </source>
</reference>
<dbReference type="RefSeq" id="WP_046575986.1">
    <property type="nucleotide sequence ID" value="NZ_CP010429.1"/>
</dbReference>
<accession>A0A0E3V904</accession>
<dbReference type="PANTHER" id="PTHR35458">
    <property type="entry name" value="SLR0755 PROTEIN"/>
    <property type="match status" value="1"/>
</dbReference>
<dbReference type="InterPro" id="IPR021139">
    <property type="entry name" value="NYN"/>
</dbReference>
<dbReference type="Pfam" id="PF01936">
    <property type="entry name" value="NYN"/>
    <property type="match status" value="1"/>
</dbReference>
<name>A0A0E3V904_9BACT</name>